<name>A0A2S8J253_BURCE</name>
<dbReference type="AlphaFoldDB" id="A0A2S8J253"/>
<evidence type="ECO:0000313" key="3">
    <source>
        <dbReference type="Proteomes" id="UP000238206"/>
    </source>
</evidence>
<evidence type="ECO:0000313" key="2">
    <source>
        <dbReference type="EMBL" id="PQP21035.1"/>
    </source>
</evidence>
<gene>
    <name evidence="2" type="ORF">C5615_04970</name>
</gene>
<feature type="chain" id="PRO_5015448101" description="Type VI secretion system (T6SS), amidase immunity protein" evidence="1">
    <location>
        <begin position="23"/>
        <end position="151"/>
    </location>
</feature>
<feature type="signal peptide" evidence="1">
    <location>
        <begin position="1"/>
        <end position="22"/>
    </location>
</feature>
<dbReference type="InterPro" id="IPR032032">
    <property type="entry name" value="Tai4"/>
</dbReference>
<evidence type="ECO:0000256" key="1">
    <source>
        <dbReference type="SAM" id="SignalP"/>
    </source>
</evidence>
<protein>
    <recommendedName>
        <fullName evidence="4">Type VI secretion system (T6SS), amidase immunity protein</fullName>
    </recommendedName>
</protein>
<dbReference type="RefSeq" id="WP_105389974.1">
    <property type="nucleotide sequence ID" value="NZ_PUIQ01000004.1"/>
</dbReference>
<sequence length="151" mass="16933">MRGAWLTAVLTCVVLHPAVVSAKDVTQASPEAGSRTYLQNFKDMVLAECLATAYKQAPGASKDIGSSTSALRDWTYYDMERAPDIIHALVVKYLARDYRNPVVEAEVKGVKFDFLKCVDLYHGKELDTAAKQLVLRPNRTYRTENPRKPQQ</sequence>
<keyword evidence="1" id="KW-0732">Signal</keyword>
<dbReference type="InterPro" id="IPR038314">
    <property type="entry name" value="T6SS_sf"/>
</dbReference>
<reference evidence="2 3" key="1">
    <citation type="submission" date="2018-02" db="EMBL/GenBank/DDBJ databases">
        <title>Draft genome sequencing of Burkholderia cepacia Y14-15.</title>
        <authorList>
            <person name="Zheng B.-X."/>
        </authorList>
    </citation>
    <scope>NUCLEOTIDE SEQUENCE [LARGE SCALE GENOMIC DNA]</scope>
    <source>
        <strain evidence="2 3">Y14-15</strain>
    </source>
</reference>
<accession>A0A2S8J253</accession>
<dbReference type="Pfam" id="PF16695">
    <property type="entry name" value="Tai4"/>
    <property type="match status" value="1"/>
</dbReference>
<dbReference type="EMBL" id="PUIQ01000004">
    <property type="protein sequence ID" value="PQP21035.1"/>
    <property type="molecule type" value="Genomic_DNA"/>
</dbReference>
<evidence type="ECO:0008006" key="4">
    <source>
        <dbReference type="Google" id="ProtNLM"/>
    </source>
</evidence>
<organism evidence="2 3">
    <name type="scientific">Burkholderia cepacia</name>
    <name type="common">Pseudomonas cepacia</name>
    <dbReference type="NCBI Taxonomy" id="292"/>
    <lineage>
        <taxon>Bacteria</taxon>
        <taxon>Pseudomonadati</taxon>
        <taxon>Pseudomonadota</taxon>
        <taxon>Betaproteobacteria</taxon>
        <taxon>Burkholderiales</taxon>
        <taxon>Burkholderiaceae</taxon>
        <taxon>Burkholderia</taxon>
        <taxon>Burkholderia cepacia complex</taxon>
    </lineage>
</organism>
<dbReference type="Gene3D" id="1.20.120.1620">
    <property type="match status" value="1"/>
</dbReference>
<dbReference type="Proteomes" id="UP000238206">
    <property type="component" value="Unassembled WGS sequence"/>
</dbReference>
<comment type="caution">
    <text evidence="2">The sequence shown here is derived from an EMBL/GenBank/DDBJ whole genome shotgun (WGS) entry which is preliminary data.</text>
</comment>
<proteinExistence type="predicted"/>